<keyword evidence="3" id="KW-0378">Hydrolase</keyword>
<evidence type="ECO:0000256" key="3">
    <source>
        <dbReference type="ARBA" id="ARBA00022801"/>
    </source>
</evidence>
<evidence type="ECO:0000256" key="1">
    <source>
        <dbReference type="ARBA" id="ARBA00022722"/>
    </source>
</evidence>
<name>A0A839GCX2_9BACT</name>
<dbReference type="InterPro" id="IPR016071">
    <property type="entry name" value="Staphylococal_nuclease_OB-fold"/>
</dbReference>
<feature type="signal peptide" evidence="5">
    <location>
        <begin position="1"/>
        <end position="26"/>
    </location>
</feature>
<dbReference type="PANTHER" id="PTHR12302">
    <property type="entry name" value="EBNA2 BINDING PROTEIN P100"/>
    <property type="match status" value="1"/>
</dbReference>
<dbReference type="SMART" id="SM00318">
    <property type="entry name" value="SNc"/>
    <property type="match status" value="1"/>
</dbReference>
<evidence type="ECO:0000313" key="8">
    <source>
        <dbReference type="Proteomes" id="UP000563094"/>
    </source>
</evidence>
<dbReference type="RefSeq" id="WP_182512047.1">
    <property type="nucleotide sequence ID" value="NZ_JACJIQ010000003.1"/>
</dbReference>
<dbReference type="Pfam" id="PF00565">
    <property type="entry name" value="SNase"/>
    <property type="match status" value="1"/>
</dbReference>
<dbReference type="PROSITE" id="PS51257">
    <property type="entry name" value="PROKAR_LIPOPROTEIN"/>
    <property type="match status" value="1"/>
</dbReference>
<feature type="compositionally biased region" description="Basic and acidic residues" evidence="4">
    <location>
        <begin position="177"/>
        <end position="186"/>
    </location>
</feature>
<accession>A0A839GCX2</accession>
<dbReference type="AlphaFoldDB" id="A0A839GCX2"/>
<dbReference type="SUPFAM" id="SSF50199">
    <property type="entry name" value="Staphylococcal nuclease"/>
    <property type="match status" value="1"/>
</dbReference>
<evidence type="ECO:0000256" key="2">
    <source>
        <dbReference type="ARBA" id="ARBA00022759"/>
    </source>
</evidence>
<dbReference type="PROSITE" id="PS01123">
    <property type="entry name" value="TNASE_1"/>
    <property type="match status" value="1"/>
</dbReference>
<evidence type="ECO:0000256" key="5">
    <source>
        <dbReference type="SAM" id="SignalP"/>
    </source>
</evidence>
<gene>
    <name evidence="7" type="ORF">FHS90_000934</name>
</gene>
<keyword evidence="5" id="KW-0732">Signal</keyword>
<dbReference type="EMBL" id="JACJIQ010000003">
    <property type="protein sequence ID" value="MBA9076230.1"/>
    <property type="molecule type" value="Genomic_DNA"/>
</dbReference>
<sequence>MRSGQLLLLKCWVWLFLFVSCQQAQKQEQQPEPQTGNGYKVIAIKDGDTIELLKDGKPLRVRLYGVDAPEKNQDFGTKSRMYTSEMAFGKYVQLVEHNLDRYGRTVGEIILPDGRNLNEELVRNGFAWHYVAYSKSKQLAQLEAEARADKRGLWAGPSPQAPWEFRNGKRKKAAAGKKQEQSDIKDTAQPGSAGRVFICDSKSASTYHVLKGCRALASCKSEVRTITSAQAAVKNRHPCKVCAQ</sequence>
<dbReference type="Proteomes" id="UP000563094">
    <property type="component" value="Unassembled WGS sequence"/>
</dbReference>
<dbReference type="CDD" id="cd00175">
    <property type="entry name" value="SNc"/>
    <property type="match status" value="1"/>
</dbReference>
<comment type="caution">
    <text evidence="7">The sequence shown here is derived from an EMBL/GenBank/DDBJ whole genome shotgun (WGS) entry which is preliminary data.</text>
</comment>
<feature type="region of interest" description="Disordered" evidence="4">
    <location>
        <begin position="151"/>
        <end position="189"/>
    </location>
</feature>
<dbReference type="PROSITE" id="PS50830">
    <property type="entry name" value="TNASE_3"/>
    <property type="match status" value="1"/>
</dbReference>
<dbReference type="InterPro" id="IPR002071">
    <property type="entry name" value="Thermonucl_AS"/>
</dbReference>
<evidence type="ECO:0000259" key="6">
    <source>
        <dbReference type="PROSITE" id="PS50830"/>
    </source>
</evidence>
<dbReference type="Gene3D" id="2.40.50.90">
    <property type="match status" value="1"/>
</dbReference>
<feature type="chain" id="PRO_5032290023" evidence="5">
    <location>
        <begin position="27"/>
        <end position="244"/>
    </location>
</feature>
<dbReference type="InterPro" id="IPR035437">
    <property type="entry name" value="SNase_OB-fold_sf"/>
</dbReference>
<protein>
    <submittedName>
        <fullName evidence="7">Endonuclease YncB(Thermonuclease family)</fullName>
    </submittedName>
</protein>
<dbReference type="PANTHER" id="PTHR12302:SF3">
    <property type="entry name" value="SERINE_THREONINE-PROTEIN KINASE 31"/>
    <property type="match status" value="1"/>
</dbReference>
<proteinExistence type="predicted"/>
<dbReference type="GO" id="GO:0016787">
    <property type="term" value="F:hydrolase activity"/>
    <property type="evidence" value="ECO:0007669"/>
    <property type="project" value="UniProtKB-KW"/>
</dbReference>
<evidence type="ECO:0000256" key="4">
    <source>
        <dbReference type="SAM" id="MobiDB-lite"/>
    </source>
</evidence>
<feature type="domain" description="TNase-like" evidence="6">
    <location>
        <begin position="40"/>
        <end position="156"/>
    </location>
</feature>
<keyword evidence="1" id="KW-0540">Nuclease</keyword>
<dbReference type="GO" id="GO:0003676">
    <property type="term" value="F:nucleic acid binding"/>
    <property type="evidence" value="ECO:0007669"/>
    <property type="project" value="InterPro"/>
</dbReference>
<dbReference type="GO" id="GO:0004519">
    <property type="term" value="F:endonuclease activity"/>
    <property type="evidence" value="ECO:0007669"/>
    <property type="project" value="UniProtKB-KW"/>
</dbReference>
<evidence type="ECO:0000313" key="7">
    <source>
        <dbReference type="EMBL" id="MBA9076230.1"/>
    </source>
</evidence>
<organism evidence="7 8">
    <name type="scientific">Rufibacter quisquiliarum</name>
    <dbReference type="NCBI Taxonomy" id="1549639"/>
    <lineage>
        <taxon>Bacteria</taxon>
        <taxon>Pseudomonadati</taxon>
        <taxon>Bacteroidota</taxon>
        <taxon>Cytophagia</taxon>
        <taxon>Cytophagales</taxon>
        <taxon>Hymenobacteraceae</taxon>
        <taxon>Rufibacter</taxon>
    </lineage>
</organism>
<keyword evidence="8" id="KW-1185">Reference proteome</keyword>
<keyword evidence="2 7" id="KW-0255">Endonuclease</keyword>
<reference evidence="7 8" key="1">
    <citation type="submission" date="2020-08" db="EMBL/GenBank/DDBJ databases">
        <title>Genomic Encyclopedia of Type Strains, Phase IV (KMG-IV): sequencing the most valuable type-strain genomes for metagenomic binning, comparative biology and taxonomic classification.</title>
        <authorList>
            <person name="Goeker M."/>
        </authorList>
    </citation>
    <scope>NUCLEOTIDE SEQUENCE [LARGE SCALE GENOMIC DNA]</scope>
    <source>
        <strain evidence="7 8">DSM 29854</strain>
    </source>
</reference>
<dbReference type="GO" id="GO:0005737">
    <property type="term" value="C:cytoplasm"/>
    <property type="evidence" value="ECO:0007669"/>
    <property type="project" value="TreeGrafter"/>
</dbReference>